<name>A0A0G4ENX7_VITBC</name>
<evidence type="ECO:0000313" key="2">
    <source>
        <dbReference type="EMBL" id="CEL99328.1"/>
    </source>
</evidence>
<sequence length="383" mass="42826">MKVVLVLLSLLCGGCVKDGGAFQSKQHRSHLNAPPVNFGPCTVEFVKTSEPMVTHHNQSTFQRHHFHPTKVMVRADWETADGFGDCVKEPTPVEKRYVMPAGLGGDMRQDKLEKARGLMCYTPSEMKAGDGNAMCMAPNTVPSSVLHDDELREAMPGYTFTRAVMLMKATSGNDEIQWTFPGGLYYSETPRSPGVSAIQQGLQTAVDTSTLSRDGQPCHITLAVRELQKEPSNYVAGYTTFFYDFDVTVPLTAVDDGCSADETCVVSSGLVEASRGAELVEGQYKATGQGKCIVEEPSKRKDLYTWHYDEERYQDKRQKTCSRSTVRRLEPTNQRYCWAPMTKVRLVLPGEPKTDSMVLKAFYKDDSARRLYHYKFPGEKQPK</sequence>
<evidence type="ECO:0000313" key="3">
    <source>
        <dbReference type="Proteomes" id="UP000041254"/>
    </source>
</evidence>
<evidence type="ECO:0008006" key="4">
    <source>
        <dbReference type="Google" id="ProtNLM"/>
    </source>
</evidence>
<reference evidence="2 3" key="1">
    <citation type="submission" date="2014-11" db="EMBL/GenBank/DDBJ databases">
        <authorList>
            <person name="Zhu J."/>
            <person name="Qi W."/>
            <person name="Song R."/>
        </authorList>
    </citation>
    <scope>NUCLEOTIDE SEQUENCE [LARGE SCALE GENOMIC DNA]</scope>
</reference>
<keyword evidence="3" id="KW-1185">Reference proteome</keyword>
<feature type="chain" id="PRO_5005188072" description="Lipoprotein" evidence="1">
    <location>
        <begin position="22"/>
        <end position="383"/>
    </location>
</feature>
<proteinExistence type="predicted"/>
<protein>
    <recommendedName>
        <fullName evidence="4">Lipoprotein</fullName>
    </recommendedName>
</protein>
<keyword evidence="1" id="KW-0732">Signal</keyword>
<evidence type="ECO:0000256" key="1">
    <source>
        <dbReference type="SAM" id="SignalP"/>
    </source>
</evidence>
<dbReference type="Proteomes" id="UP000041254">
    <property type="component" value="Unassembled WGS sequence"/>
</dbReference>
<organism evidence="2 3">
    <name type="scientific">Vitrella brassicaformis (strain CCMP3155)</name>
    <dbReference type="NCBI Taxonomy" id="1169540"/>
    <lineage>
        <taxon>Eukaryota</taxon>
        <taxon>Sar</taxon>
        <taxon>Alveolata</taxon>
        <taxon>Colpodellida</taxon>
        <taxon>Vitrellaceae</taxon>
        <taxon>Vitrella</taxon>
    </lineage>
</organism>
<accession>A0A0G4ENX7</accession>
<gene>
    <name evidence="2" type="ORF">Vbra_20608</name>
</gene>
<dbReference type="InParanoid" id="A0A0G4ENX7"/>
<feature type="signal peptide" evidence="1">
    <location>
        <begin position="1"/>
        <end position="21"/>
    </location>
</feature>
<dbReference type="EMBL" id="CDMY01000278">
    <property type="protein sequence ID" value="CEL99328.1"/>
    <property type="molecule type" value="Genomic_DNA"/>
</dbReference>
<dbReference type="VEuPathDB" id="CryptoDB:Vbra_20608"/>
<dbReference type="AlphaFoldDB" id="A0A0G4ENX7"/>